<proteinExistence type="inferred from homology"/>
<dbReference type="SUPFAM" id="SSF51695">
    <property type="entry name" value="PLC-like phosphodiesterases"/>
    <property type="match status" value="1"/>
</dbReference>
<comment type="similarity">
    <text evidence="1">Belongs to the AIM6 family.</text>
</comment>
<gene>
    <name evidence="4" type="ORF">PACTADRAFT_49258</name>
</gene>
<evidence type="ECO:0000256" key="1">
    <source>
        <dbReference type="ARBA" id="ARBA00008858"/>
    </source>
</evidence>
<dbReference type="AlphaFoldDB" id="A0A1E4TVM8"/>
<accession>A0A1E4TVM8</accession>
<feature type="transmembrane region" description="Helical" evidence="3">
    <location>
        <begin position="58"/>
        <end position="78"/>
    </location>
</feature>
<dbReference type="STRING" id="669874.A0A1E4TVM8"/>
<evidence type="ECO:0000256" key="3">
    <source>
        <dbReference type="SAM" id="Phobius"/>
    </source>
</evidence>
<keyword evidence="5" id="KW-1185">Reference proteome</keyword>
<dbReference type="Proteomes" id="UP000094236">
    <property type="component" value="Unassembled WGS sequence"/>
</dbReference>
<evidence type="ECO:0000313" key="4">
    <source>
        <dbReference type="EMBL" id="ODV95810.1"/>
    </source>
</evidence>
<organism evidence="4 5">
    <name type="scientific">Pachysolen tannophilus NRRL Y-2460</name>
    <dbReference type="NCBI Taxonomy" id="669874"/>
    <lineage>
        <taxon>Eukaryota</taxon>
        <taxon>Fungi</taxon>
        <taxon>Dikarya</taxon>
        <taxon>Ascomycota</taxon>
        <taxon>Saccharomycotina</taxon>
        <taxon>Pichiomycetes</taxon>
        <taxon>Pachysolenaceae</taxon>
        <taxon>Pachysolen</taxon>
    </lineage>
</organism>
<keyword evidence="3" id="KW-0472">Membrane</keyword>
<protein>
    <recommendedName>
        <fullName evidence="2">Altered inheritance of mitochondria protein 6</fullName>
    </recommendedName>
</protein>
<dbReference type="PANTHER" id="PTHR31571">
    <property type="entry name" value="ALTERED INHERITANCE OF MITOCHONDRIA PROTEIN 6"/>
    <property type="match status" value="1"/>
</dbReference>
<sequence>MSIFDVAGQTKARTPLMFDQESQTNQLIDDEESHLNDRKLREYQFQFIKKLIQSNSNLKFFCVLIAVVLSVTLIQIYIGIMKLQDGSSALLLSNYNVQSLTKDVNVLPIHSHNDEWRKNPFFDALRSGAGSIEADVWYFDKDPDMLFVGHNKVFLEKVKNIDNLYLNHLYNLLEQTNEETRFLSKNEIESSKNGVFYNSPETSLNFYFDIKNENGIPAIKVLEKKLLKFLENGYLTTYDSTTQIFKQGPLTIIITGNAPYEYLSQKELRYMFIDAPLAGLDTEDEAEVIKFGAKYPAKKISITASGSLLELTSSSPRETFFGGLSNGQSSQIQAAISVCHRFGLQIRIWETPHWPVFIRNKVWRQLLDLKTDILNVDDLKGVTGLF</sequence>
<dbReference type="InterPro" id="IPR051236">
    <property type="entry name" value="HAT_RTT109-like"/>
</dbReference>
<dbReference type="EMBL" id="KV454013">
    <property type="protein sequence ID" value="ODV95810.1"/>
    <property type="molecule type" value="Genomic_DNA"/>
</dbReference>
<dbReference type="InterPro" id="IPR017946">
    <property type="entry name" value="PLC-like_Pdiesterase_TIM-brl"/>
</dbReference>
<keyword evidence="3" id="KW-0812">Transmembrane</keyword>
<evidence type="ECO:0000313" key="5">
    <source>
        <dbReference type="Proteomes" id="UP000094236"/>
    </source>
</evidence>
<dbReference type="GO" id="GO:0008081">
    <property type="term" value="F:phosphoric diester hydrolase activity"/>
    <property type="evidence" value="ECO:0007669"/>
    <property type="project" value="InterPro"/>
</dbReference>
<keyword evidence="3" id="KW-1133">Transmembrane helix</keyword>
<reference evidence="5" key="1">
    <citation type="submission" date="2016-05" db="EMBL/GenBank/DDBJ databases">
        <title>Comparative genomics of biotechnologically important yeasts.</title>
        <authorList>
            <consortium name="DOE Joint Genome Institute"/>
            <person name="Riley R."/>
            <person name="Haridas S."/>
            <person name="Wolfe K.H."/>
            <person name="Lopes M.R."/>
            <person name="Hittinger C.T."/>
            <person name="Goker M."/>
            <person name="Salamov A."/>
            <person name="Wisecaver J."/>
            <person name="Long T.M."/>
            <person name="Aerts A.L."/>
            <person name="Barry K."/>
            <person name="Choi C."/>
            <person name="Clum A."/>
            <person name="Coughlan A.Y."/>
            <person name="Deshpande S."/>
            <person name="Douglass A.P."/>
            <person name="Hanson S.J."/>
            <person name="Klenk H.-P."/>
            <person name="Labutti K."/>
            <person name="Lapidus A."/>
            <person name="Lindquist E."/>
            <person name="Lipzen A."/>
            <person name="Meier-Kolthoff J.P."/>
            <person name="Ohm R.A."/>
            <person name="Otillar R.P."/>
            <person name="Pangilinan J."/>
            <person name="Peng Y."/>
            <person name="Rokas A."/>
            <person name="Rosa C.A."/>
            <person name="Scheuner C."/>
            <person name="Sibirny A.A."/>
            <person name="Slot J.C."/>
            <person name="Stielow J.B."/>
            <person name="Sun H."/>
            <person name="Kurtzman C.P."/>
            <person name="Blackwell M."/>
            <person name="Grigoriev I.V."/>
            <person name="Jeffries T.W."/>
        </authorList>
    </citation>
    <scope>NUCLEOTIDE SEQUENCE [LARGE SCALE GENOMIC DNA]</scope>
    <source>
        <strain evidence="5">NRRL Y-2460</strain>
    </source>
</reference>
<dbReference type="PANTHER" id="PTHR31571:SF1">
    <property type="entry name" value="ALTERED INHERITANCE OF MITOCHONDRIA PROTEIN 6"/>
    <property type="match status" value="1"/>
</dbReference>
<evidence type="ECO:0000256" key="2">
    <source>
        <dbReference type="ARBA" id="ARBA00014286"/>
    </source>
</evidence>
<dbReference type="GO" id="GO:0006629">
    <property type="term" value="P:lipid metabolic process"/>
    <property type="evidence" value="ECO:0007669"/>
    <property type="project" value="InterPro"/>
</dbReference>
<name>A0A1E4TVM8_PACTA</name>
<dbReference type="OrthoDB" id="4153866at2759"/>